<organism evidence="2 3">
    <name type="scientific">Desulfacinum infernum DSM 9756</name>
    <dbReference type="NCBI Taxonomy" id="1121391"/>
    <lineage>
        <taxon>Bacteria</taxon>
        <taxon>Pseudomonadati</taxon>
        <taxon>Thermodesulfobacteriota</taxon>
        <taxon>Syntrophobacteria</taxon>
        <taxon>Syntrophobacterales</taxon>
        <taxon>Syntrophobacteraceae</taxon>
        <taxon>Desulfacinum</taxon>
    </lineage>
</organism>
<evidence type="ECO:0000313" key="3">
    <source>
        <dbReference type="Proteomes" id="UP000184076"/>
    </source>
</evidence>
<sequence length="155" mass="16536">MKVSGPHSNVSVGQEPRKTESAPLDEAGAFGRILAQELDRETDGKTASGIEPPSVAGPADLLCSDPKAPGERSAEDRIQRVLEGLEGLVEQLSGNAARLKDVGRRLEDLGASAEEAWKAAQELAPDHPLRRIAEEARVVAYVESIKWGRGDYLGA</sequence>
<dbReference type="AlphaFoldDB" id="A0A1M5DDI0"/>
<protein>
    <submittedName>
        <fullName evidence="2">Uncharacterized protein</fullName>
    </submittedName>
</protein>
<evidence type="ECO:0000313" key="2">
    <source>
        <dbReference type="EMBL" id="SHF64732.1"/>
    </source>
</evidence>
<accession>A0A1M5DDI0</accession>
<dbReference type="Proteomes" id="UP000184076">
    <property type="component" value="Unassembled WGS sequence"/>
</dbReference>
<dbReference type="OrthoDB" id="5518730at2"/>
<feature type="compositionally biased region" description="Polar residues" evidence="1">
    <location>
        <begin position="1"/>
        <end position="12"/>
    </location>
</feature>
<gene>
    <name evidence="2" type="ORF">SAMN02745206_02397</name>
</gene>
<reference evidence="3" key="1">
    <citation type="submission" date="2016-11" db="EMBL/GenBank/DDBJ databases">
        <authorList>
            <person name="Varghese N."/>
            <person name="Submissions S."/>
        </authorList>
    </citation>
    <scope>NUCLEOTIDE SEQUENCE [LARGE SCALE GENOMIC DNA]</scope>
    <source>
        <strain evidence="3">DSM 9756</strain>
    </source>
</reference>
<proteinExistence type="predicted"/>
<dbReference type="STRING" id="1121391.SAMN02745206_02397"/>
<feature type="region of interest" description="Disordered" evidence="1">
    <location>
        <begin position="1"/>
        <end position="74"/>
    </location>
</feature>
<name>A0A1M5DDI0_9BACT</name>
<evidence type="ECO:0000256" key="1">
    <source>
        <dbReference type="SAM" id="MobiDB-lite"/>
    </source>
</evidence>
<dbReference type="EMBL" id="FQVB01000023">
    <property type="protein sequence ID" value="SHF64732.1"/>
    <property type="molecule type" value="Genomic_DNA"/>
</dbReference>
<keyword evidence="3" id="KW-1185">Reference proteome</keyword>
<dbReference type="RefSeq" id="WP_073039777.1">
    <property type="nucleotide sequence ID" value="NZ_FQVB01000023.1"/>
</dbReference>